<keyword evidence="4" id="KW-0808">Transferase</keyword>
<dbReference type="SUPFAM" id="SSF52540">
    <property type="entry name" value="P-loop containing nucleoside triphosphate hydrolases"/>
    <property type="match status" value="2"/>
</dbReference>
<feature type="transmembrane region" description="Helical" evidence="3">
    <location>
        <begin position="46"/>
        <end position="66"/>
    </location>
</feature>
<gene>
    <name evidence="4" type="ORF">Fcan01_01716</name>
</gene>
<sequence length="848" mass="95501">MYSTQFLTFLRHHFRICKWLRCTPFTYNSQTGKLVQVKNFSHLKQFKLQCVLSICYCLAMISNLCFGTLTIADKFQGLVFFLMYLTVAVMRWNFNLDISGMQIVNSFIDFESHILQGNIVKDIYAPSLEAKAMIAFLYVGEISLAVIPIFQLMLTMFRPCTLPFIMSMFPDCRVLMRQGKWLASFYFRALVSIFEAWMSWHMLYSGAAWMFFGLFTGVICMLNYLQIVTSDNLAGDDFGDDSSASLFRVRESNPNLTTNIITVGTPIIPSKDPVGRKKAETIERVKAFIMSELPDYIPRHAKPKRNFIISTWRSGSSFLGEMIATHPGTIFFYEPFMFMKSQRIRSNENVTRVMEMINAMSECNFHYAGKRKVSTLRQLIPNFPDWLKSNGNFINTMISWTPGLKTICPDIPGSCSDPEFIHNLCELFPIKFMKFVRLQLRNIEPLLRDDRYDTKVIYLVRDPRGTMKSRNTSVTSRWCYEHPDCANISLLTKMSDVEEQEDEIQSNEEEVSDVLFEQDALIIQDDIDIISGGDDDANDNLVLAEADFDGKSGLRGFGYNLSANEDGSLKYPEVHLDKEMIRTGLSHIARTLDTFEFAYSRYDGRNRGDDDGRGAGRGDGEGRGAGRGDDVGGGAGRGDDVGGGAGRGDDVGGGAGRGDDDGRGGGDDDDGAEVDVSGGGGLTYFHICRVLKSGIVVEIRVGFVRLGVLCTASGDQQSTDHRKVGMYPDRLLILRYEELATNVSGATENIMSFLNLRVHPIMKTFIESHTSEDRGEELGTYRISHQTAFQWMDYYKGARRSSMLTHIQNVCNDALTMWGYKLINEGIMGNENGANNRYDMIISKPLLE</sequence>
<dbReference type="GO" id="GO:0006790">
    <property type="term" value="P:sulfur compound metabolic process"/>
    <property type="evidence" value="ECO:0007669"/>
    <property type="project" value="TreeGrafter"/>
</dbReference>
<keyword evidence="1" id="KW-0175">Coiled coil</keyword>
<keyword evidence="5" id="KW-1185">Reference proteome</keyword>
<keyword evidence="3" id="KW-0472">Membrane</keyword>
<dbReference type="EMBL" id="LNIX01000001">
    <property type="protein sequence ID" value="OXA65140.1"/>
    <property type="molecule type" value="Genomic_DNA"/>
</dbReference>
<dbReference type="AlphaFoldDB" id="A0A226F733"/>
<dbReference type="InterPro" id="IPR051135">
    <property type="entry name" value="Gal/GlcNAc/GalNAc_ST"/>
</dbReference>
<keyword evidence="3" id="KW-0812">Transmembrane</keyword>
<evidence type="ECO:0000256" key="1">
    <source>
        <dbReference type="SAM" id="Coils"/>
    </source>
</evidence>
<proteinExistence type="predicted"/>
<evidence type="ECO:0000313" key="4">
    <source>
        <dbReference type="EMBL" id="OXA65140.1"/>
    </source>
</evidence>
<dbReference type="Proteomes" id="UP000198287">
    <property type="component" value="Unassembled WGS sequence"/>
</dbReference>
<reference evidence="4 5" key="1">
    <citation type="submission" date="2015-12" db="EMBL/GenBank/DDBJ databases">
        <title>The genome of Folsomia candida.</title>
        <authorList>
            <person name="Faddeeva A."/>
            <person name="Derks M.F."/>
            <person name="Anvar Y."/>
            <person name="Smit S."/>
            <person name="Van Straalen N."/>
            <person name="Roelofs D."/>
        </authorList>
    </citation>
    <scope>NUCLEOTIDE SEQUENCE [LARGE SCALE GENOMIC DNA]</scope>
    <source>
        <strain evidence="4 5">VU population</strain>
        <tissue evidence="4">Whole body</tissue>
    </source>
</reference>
<comment type="caution">
    <text evidence="4">The sequence shown here is derived from an EMBL/GenBank/DDBJ whole genome shotgun (WGS) entry which is preliminary data.</text>
</comment>
<evidence type="ECO:0000256" key="3">
    <source>
        <dbReference type="SAM" id="Phobius"/>
    </source>
</evidence>
<dbReference type="PANTHER" id="PTHR10704:SF44">
    <property type="entry name" value="LD35051P-RELATED"/>
    <property type="match status" value="1"/>
</dbReference>
<name>A0A226F733_FOLCA</name>
<feature type="transmembrane region" description="Helical" evidence="3">
    <location>
        <begin position="206"/>
        <end position="225"/>
    </location>
</feature>
<evidence type="ECO:0000256" key="2">
    <source>
        <dbReference type="SAM" id="MobiDB-lite"/>
    </source>
</evidence>
<accession>A0A226F733</accession>
<dbReference type="GO" id="GO:0006044">
    <property type="term" value="P:N-acetylglucosamine metabolic process"/>
    <property type="evidence" value="ECO:0007669"/>
    <property type="project" value="TreeGrafter"/>
</dbReference>
<dbReference type="OrthoDB" id="7455349at2759"/>
<feature type="compositionally biased region" description="Basic and acidic residues" evidence="2">
    <location>
        <begin position="606"/>
        <end position="630"/>
    </location>
</feature>
<feature type="compositionally biased region" description="Gly residues" evidence="2">
    <location>
        <begin position="631"/>
        <end position="656"/>
    </location>
</feature>
<protein>
    <submittedName>
        <fullName evidence="4">Carbohydrate sulfotransferase 7</fullName>
    </submittedName>
</protein>
<keyword evidence="3" id="KW-1133">Transmembrane helix</keyword>
<feature type="transmembrane region" description="Helical" evidence="3">
    <location>
        <begin position="78"/>
        <end position="94"/>
    </location>
</feature>
<dbReference type="GO" id="GO:0001517">
    <property type="term" value="F:N-acetylglucosamine 6-O-sulfotransferase activity"/>
    <property type="evidence" value="ECO:0007669"/>
    <property type="project" value="TreeGrafter"/>
</dbReference>
<evidence type="ECO:0000313" key="5">
    <source>
        <dbReference type="Proteomes" id="UP000198287"/>
    </source>
</evidence>
<feature type="coiled-coil region" evidence="1">
    <location>
        <begin position="490"/>
        <end position="517"/>
    </location>
</feature>
<feature type="region of interest" description="Disordered" evidence="2">
    <location>
        <begin position="606"/>
        <end position="673"/>
    </location>
</feature>
<feature type="compositionally biased region" description="Basic and acidic residues" evidence="2">
    <location>
        <begin position="657"/>
        <end position="666"/>
    </location>
</feature>
<dbReference type="Gene3D" id="3.40.50.300">
    <property type="entry name" value="P-loop containing nucleotide triphosphate hydrolases"/>
    <property type="match status" value="2"/>
</dbReference>
<organism evidence="4 5">
    <name type="scientific">Folsomia candida</name>
    <name type="common">Springtail</name>
    <dbReference type="NCBI Taxonomy" id="158441"/>
    <lineage>
        <taxon>Eukaryota</taxon>
        <taxon>Metazoa</taxon>
        <taxon>Ecdysozoa</taxon>
        <taxon>Arthropoda</taxon>
        <taxon>Hexapoda</taxon>
        <taxon>Collembola</taxon>
        <taxon>Entomobryomorpha</taxon>
        <taxon>Isotomoidea</taxon>
        <taxon>Isotomidae</taxon>
        <taxon>Proisotominae</taxon>
        <taxon>Folsomia</taxon>
    </lineage>
</organism>
<feature type="transmembrane region" description="Helical" evidence="3">
    <location>
        <begin position="181"/>
        <end position="200"/>
    </location>
</feature>
<feature type="transmembrane region" description="Helical" evidence="3">
    <location>
        <begin position="135"/>
        <end position="160"/>
    </location>
</feature>
<dbReference type="PANTHER" id="PTHR10704">
    <property type="entry name" value="CARBOHYDRATE SULFOTRANSFERASE"/>
    <property type="match status" value="1"/>
</dbReference>
<dbReference type="InterPro" id="IPR027417">
    <property type="entry name" value="P-loop_NTPase"/>
</dbReference>